<evidence type="ECO:0000256" key="1">
    <source>
        <dbReference type="SAM" id="Phobius"/>
    </source>
</evidence>
<proteinExistence type="predicted"/>
<feature type="domain" description="DUF3592" evidence="2">
    <location>
        <begin position="59"/>
        <end position="129"/>
    </location>
</feature>
<organism evidence="3 4">
    <name type="scientific">Allohahella marinimesophila</name>
    <dbReference type="NCBI Taxonomy" id="1054972"/>
    <lineage>
        <taxon>Bacteria</taxon>
        <taxon>Pseudomonadati</taxon>
        <taxon>Pseudomonadota</taxon>
        <taxon>Gammaproteobacteria</taxon>
        <taxon>Oceanospirillales</taxon>
        <taxon>Hahellaceae</taxon>
        <taxon>Allohahella</taxon>
    </lineage>
</organism>
<dbReference type="InterPro" id="IPR021994">
    <property type="entry name" value="DUF3592"/>
</dbReference>
<dbReference type="Proteomes" id="UP001501337">
    <property type="component" value="Unassembled WGS sequence"/>
</dbReference>
<dbReference type="RefSeq" id="WP_344803682.1">
    <property type="nucleotide sequence ID" value="NZ_BAABBO010000001.1"/>
</dbReference>
<feature type="transmembrane region" description="Helical" evidence="1">
    <location>
        <begin position="139"/>
        <end position="157"/>
    </location>
</feature>
<name>A0ABP7NSC9_9GAMM</name>
<evidence type="ECO:0000313" key="4">
    <source>
        <dbReference type="Proteomes" id="UP001501337"/>
    </source>
</evidence>
<accession>A0ABP7NSC9</accession>
<keyword evidence="1" id="KW-1133">Transmembrane helix</keyword>
<feature type="transmembrane region" description="Helical" evidence="1">
    <location>
        <begin position="6"/>
        <end position="24"/>
    </location>
</feature>
<comment type="caution">
    <text evidence="3">The sequence shown here is derived from an EMBL/GenBank/DDBJ whole genome shotgun (WGS) entry which is preliminary data.</text>
</comment>
<evidence type="ECO:0000259" key="2">
    <source>
        <dbReference type="Pfam" id="PF12158"/>
    </source>
</evidence>
<reference evidence="4" key="1">
    <citation type="journal article" date="2019" name="Int. J. Syst. Evol. Microbiol.">
        <title>The Global Catalogue of Microorganisms (GCM) 10K type strain sequencing project: providing services to taxonomists for standard genome sequencing and annotation.</title>
        <authorList>
            <consortium name="The Broad Institute Genomics Platform"/>
            <consortium name="The Broad Institute Genome Sequencing Center for Infectious Disease"/>
            <person name="Wu L."/>
            <person name="Ma J."/>
        </authorList>
    </citation>
    <scope>NUCLEOTIDE SEQUENCE [LARGE SCALE GENOMIC DNA]</scope>
    <source>
        <strain evidence="4">JCM 17555</strain>
    </source>
</reference>
<dbReference type="Pfam" id="PF12158">
    <property type="entry name" value="DUF3592"/>
    <property type="match status" value="1"/>
</dbReference>
<dbReference type="EMBL" id="BAABBO010000001">
    <property type="protein sequence ID" value="GAA3952123.1"/>
    <property type="molecule type" value="Genomic_DNA"/>
</dbReference>
<keyword evidence="1" id="KW-0812">Transmembrane</keyword>
<evidence type="ECO:0000313" key="3">
    <source>
        <dbReference type="EMBL" id="GAA3952123.1"/>
    </source>
</evidence>
<protein>
    <recommendedName>
        <fullName evidence="2">DUF3592 domain-containing protein</fullName>
    </recommendedName>
</protein>
<sequence>MQLYGPLLAGVVLLVIGIAVFASSQRKLKLRQRIERSWSTTTGQWIRIGKRVSLTSSPTSRDPDANAYLLDCEFTYTVEGKHYSSTTPLLYEPYLRHDIDTFLSKYKAGQSFTVLYDPYHPEKSVIETTLYGKSGKHQVFFSGLLMIIGIVLLISQAESVITMLSHQR</sequence>
<gene>
    <name evidence="3" type="ORF">GCM10022278_08970</name>
</gene>
<keyword evidence="1" id="KW-0472">Membrane</keyword>
<keyword evidence="4" id="KW-1185">Reference proteome</keyword>